<feature type="transmembrane region" description="Helical" evidence="1">
    <location>
        <begin position="49"/>
        <end position="72"/>
    </location>
</feature>
<feature type="transmembrane region" description="Helical" evidence="1">
    <location>
        <begin position="12"/>
        <end position="28"/>
    </location>
</feature>
<dbReference type="InterPro" id="IPR021320">
    <property type="entry name" value="DUF2905"/>
</dbReference>
<dbReference type="OrthoDB" id="9811610at2"/>
<gene>
    <name evidence="2" type="ORF">Dthio_PD3053</name>
</gene>
<sequence>MQEWPDPGKILIIIGLVLAAVGLLVLLRDKLPFTPGRLPGDILIKRENFTFYFPLGTCILISAVLTLIFFLWRK</sequence>
<keyword evidence="1" id="KW-1133">Transmembrane helix</keyword>
<dbReference type="eggNOG" id="COG3071">
    <property type="taxonomic scope" value="Bacteria"/>
</dbReference>
<comment type="caution">
    <text evidence="2">The sequence shown here is derived from an EMBL/GenBank/DDBJ whole genome shotgun (WGS) entry which is preliminary data.</text>
</comment>
<dbReference type="PANTHER" id="PTHR36443">
    <property type="entry name" value="BSR5223 PROTEIN"/>
    <property type="match status" value="1"/>
</dbReference>
<organism evidence="2 3">
    <name type="scientific">Desulfonatronospira thiodismutans ASO3-1</name>
    <dbReference type="NCBI Taxonomy" id="555779"/>
    <lineage>
        <taxon>Bacteria</taxon>
        <taxon>Pseudomonadati</taxon>
        <taxon>Thermodesulfobacteriota</taxon>
        <taxon>Desulfovibrionia</taxon>
        <taxon>Desulfovibrionales</taxon>
        <taxon>Desulfonatronovibrionaceae</taxon>
        <taxon>Desulfonatronospira</taxon>
    </lineage>
</organism>
<keyword evidence="1" id="KW-0472">Membrane</keyword>
<dbReference type="RefSeq" id="WP_008868753.1">
    <property type="nucleotide sequence ID" value="NZ_ACJN02000001.1"/>
</dbReference>
<protein>
    <recommendedName>
        <fullName evidence="4">DUF2905 domain-containing protein</fullName>
    </recommendedName>
</protein>
<accession>D6SLR3</accession>
<evidence type="ECO:0000313" key="3">
    <source>
        <dbReference type="Proteomes" id="UP000005496"/>
    </source>
</evidence>
<dbReference type="Pfam" id="PF11146">
    <property type="entry name" value="DUF2905"/>
    <property type="match status" value="1"/>
</dbReference>
<proteinExistence type="predicted"/>
<dbReference type="EMBL" id="ACJN02000001">
    <property type="protein sequence ID" value="EFI35624.1"/>
    <property type="molecule type" value="Genomic_DNA"/>
</dbReference>
<dbReference type="AlphaFoldDB" id="D6SLR3"/>
<keyword evidence="3" id="KW-1185">Reference proteome</keyword>
<dbReference type="Proteomes" id="UP000005496">
    <property type="component" value="Unassembled WGS sequence"/>
</dbReference>
<evidence type="ECO:0000313" key="2">
    <source>
        <dbReference type="EMBL" id="EFI35624.1"/>
    </source>
</evidence>
<reference evidence="2" key="1">
    <citation type="submission" date="2010-05" db="EMBL/GenBank/DDBJ databases">
        <title>The draft genome of Desulfonatronospira thiodismutans ASO3-1.</title>
        <authorList>
            <consortium name="US DOE Joint Genome Institute (JGI-PGF)"/>
            <person name="Lucas S."/>
            <person name="Copeland A."/>
            <person name="Lapidus A."/>
            <person name="Cheng J.-F."/>
            <person name="Bruce D."/>
            <person name="Goodwin L."/>
            <person name="Pitluck S."/>
            <person name="Chertkov O."/>
            <person name="Brettin T."/>
            <person name="Detter J.C."/>
            <person name="Han C."/>
            <person name="Land M.L."/>
            <person name="Hauser L."/>
            <person name="Kyrpides N."/>
            <person name="Mikhailova N."/>
            <person name="Muyzer G."/>
            <person name="Woyke T."/>
        </authorList>
    </citation>
    <scope>NUCLEOTIDE SEQUENCE [LARGE SCALE GENOMIC DNA]</scope>
    <source>
        <strain evidence="2">ASO3-1</strain>
    </source>
</reference>
<keyword evidence="1" id="KW-0812">Transmembrane</keyword>
<evidence type="ECO:0000256" key="1">
    <source>
        <dbReference type="SAM" id="Phobius"/>
    </source>
</evidence>
<evidence type="ECO:0008006" key="4">
    <source>
        <dbReference type="Google" id="ProtNLM"/>
    </source>
</evidence>
<name>D6SLR3_9BACT</name>
<dbReference type="PANTHER" id="PTHR36443:SF1">
    <property type="entry name" value="BSR5223 PROTEIN"/>
    <property type="match status" value="1"/>
</dbReference>